<organism evidence="1 2">
    <name type="scientific">Planktotalea frisia</name>
    <dbReference type="NCBI Taxonomy" id="696762"/>
    <lineage>
        <taxon>Bacteria</taxon>
        <taxon>Pseudomonadati</taxon>
        <taxon>Pseudomonadota</taxon>
        <taxon>Alphaproteobacteria</taxon>
        <taxon>Rhodobacterales</taxon>
        <taxon>Paracoccaceae</taxon>
        <taxon>Planktotalea</taxon>
    </lineage>
</organism>
<protein>
    <submittedName>
        <fullName evidence="1">PAS domain protein</fullName>
    </submittedName>
</protein>
<dbReference type="STRING" id="696762.PFRI_37290"/>
<dbReference type="InterPro" id="IPR009922">
    <property type="entry name" value="DUF1457"/>
</dbReference>
<accession>A0A1L9NS44</accession>
<evidence type="ECO:0000313" key="2">
    <source>
        <dbReference type="Proteomes" id="UP000184514"/>
    </source>
</evidence>
<dbReference type="RefSeq" id="WP_072632214.1">
    <property type="nucleotide sequence ID" value="NZ_MLCB01000202.1"/>
</dbReference>
<dbReference type="OrthoDB" id="8478628at2"/>
<sequence length="263" mass="29032">MIDRPDVPSLSSDSFSSDELPSVDNVVELQNTTCAQSSTTFQACADLYDYWQHLRGTRQMPARSEFDPRDITSALSATFVAEKVAPRVARIRVSGSVLNDTLGMDVRGMPITALFDPMARDTVAEAINDLFAGPSMVVLDLTSRRGFQRKASHARMLLLPMSDAAGNITRVVGCLDIEGELPKTPCRFKVSSLRQTEVTGEAPKAVQIETPFEPTMPMPETTRSFAFAENTVPFHQKRHDDVSRNVNELEGRANLRLVVDNDV</sequence>
<dbReference type="Proteomes" id="UP000184514">
    <property type="component" value="Unassembled WGS sequence"/>
</dbReference>
<evidence type="ECO:0000313" key="1">
    <source>
        <dbReference type="EMBL" id="OJI92049.1"/>
    </source>
</evidence>
<reference evidence="1 2" key="1">
    <citation type="submission" date="2016-10" db="EMBL/GenBank/DDBJ databases">
        <title>Genome sequence of Planktotalea frisia SH6-1.</title>
        <authorList>
            <person name="Poehlein A."/>
            <person name="Bakenhus I."/>
            <person name="Voget S."/>
            <person name="Brinkhoff T."/>
            <person name="Simon M."/>
        </authorList>
    </citation>
    <scope>NUCLEOTIDE SEQUENCE [LARGE SCALE GENOMIC DNA]</scope>
    <source>
        <strain evidence="1 2">SH6-1</strain>
    </source>
</reference>
<dbReference type="EMBL" id="MLCB01000202">
    <property type="protein sequence ID" value="OJI92049.1"/>
    <property type="molecule type" value="Genomic_DNA"/>
</dbReference>
<dbReference type="Pfam" id="PF07310">
    <property type="entry name" value="PAS_5"/>
    <property type="match status" value="1"/>
</dbReference>
<gene>
    <name evidence="1" type="ORF">PFRI_37290</name>
</gene>
<keyword evidence="2" id="KW-1185">Reference proteome</keyword>
<proteinExistence type="predicted"/>
<comment type="caution">
    <text evidence="1">The sequence shown here is derived from an EMBL/GenBank/DDBJ whole genome shotgun (WGS) entry which is preliminary data.</text>
</comment>
<dbReference type="AlphaFoldDB" id="A0A1L9NS44"/>
<name>A0A1L9NS44_9RHOB</name>